<proteinExistence type="predicted"/>
<keyword evidence="1" id="KW-0456">Lyase</keyword>
<dbReference type="OrthoDB" id="9083851at2"/>
<dbReference type="AlphaFoldDB" id="A0A1I3EU28"/>
<dbReference type="InterPro" id="IPR011051">
    <property type="entry name" value="RmlC_Cupin_sf"/>
</dbReference>
<dbReference type="GO" id="GO:0047869">
    <property type="term" value="F:dimethylpropiothetin dethiomethylase activity"/>
    <property type="evidence" value="ECO:0007669"/>
    <property type="project" value="InterPro"/>
</dbReference>
<evidence type="ECO:0000313" key="2">
    <source>
        <dbReference type="Proteomes" id="UP000183635"/>
    </source>
</evidence>
<protein>
    <submittedName>
        <fullName evidence="1">Dimethlysulfonioproprionate lyase</fullName>
    </submittedName>
</protein>
<dbReference type="RefSeq" id="WP_074970880.1">
    <property type="nucleotide sequence ID" value="NZ_CBCRYP010000058.1"/>
</dbReference>
<evidence type="ECO:0000313" key="1">
    <source>
        <dbReference type="EMBL" id="SFI02380.1"/>
    </source>
</evidence>
<keyword evidence="2" id="KW-1185">Reference proteome</keyword>
<gene>
    <name evidence="1" type="ORF">SAMN04488021_15412</name>
</gene>
<reference evidence="1 2" key="1">
    <citation type="submission" date="2016-10" db="EMBL/GenBank/DDBJ databases">
        <authorList>
            <person name="de Groot N.N."/>
        </authorList>
    </citation>
    <scope>NUCLEOTIDE SEQUENCE [LARGE SCALE GENOMIC DNA]</scope>
    <source>
        <strain evidence="1 2">DSM 8537</strain>
    </source>
</reference>
<dbReference type="Proteomes" id="UP000183635">
    <property type="component" value="Unassembled WGS sequence"/>
</dbReference>
<organism evidence="1 2">
    <name type="scientific">Paracoccus aminovorans</name>
    <dbReference type="NCBI Taxonomy" id="34004"/>
    <lineage>
        <taxon>Bacteria</taxon>
        <taxon>Pseudomonadati</taxon>
        <taxon>Pseudomonadota</taxon>
        <taxon>Alphaproteobacteria</taxon>
        <taxon>Rhodobacterales</taxon>
        <taxon>Paracoccaceae</taxon>
        <taxon>Paracoccus</taxon>
    </lineage>
</organism>
<dbReference type="Pfam" id="PF16867">
    <property type="entry name" value="DMSP_lyase"/>
    <property type="match status" value="1"/>
</dbReference>
<dbReference type="STRING" id="34004.SAMN04488021_15412"/>
<dbReference type="Gene3D" id="2.60.120.10">
    <property type="entry name" value="Jelly Rolls"/>
    <property type="match status" value="1"/>
</dbReference>
<accession>A0A1I3EU28</accession>
<dbReference type="EMBL" id="FOPU01000054">
    <property type="protein sequence ID" value="SFI02380.1"/>
    <property type="molecule type" value="Genomic_DNA"/>
</dbReference>
<sequence length="193" mass="20933">MTRPAPLQSLLDTALPALRARAHDGDSPASVERIAAAWETVAAPGAKPARLPVCEWFDRVLDDPPEAADLAALFAALRELSPLLCWRRHSGGDTASANFAESHANAMLLGPAGIEDRRDLWLGLSVLAPQTRYPDHHHAPEETYLVLSPGQFRHGDSDWFEPGMGGSFYNPPGIVHAMRSGDAPLFALWALWA</sequence>
<dbReference type="SUPFAM" id="SSF51182">
    <property type="entry name" value="RmlC-like cupins"/>
    <property type="match status" value="1"/>
</dbReference>
<name>A0A1I3EU28_9RHOB</name>
<dbReference type="InterPro" id="IPR014710">
    <property type="entry name" value="RmlC-like_jellyroll"/>
</dbReference>
<dbReference type="InterPro" id="IPR031723">
    <property type="entry name" value="DMSP_lyase"/>
</dbReference>